<comment type="caution">
    <text evidence="1">The sequence shown here is derived from an EMBL/GenBank/DDBJ whole genome shotgun (WGS) entry which is preliminary data.</text>
</comment>
<dbReference type="EMBL" id="CM044707">
    <property type="protein sequence ID" value="KAI5653419.1"/>
    <property type="molecule type" value="Genomic_DNA"/>
</dbReference>
<protein>
    <submittedName>
        <fullName evidence="1">Uncharacterized protein</fullName>
    </submittedName>
</protein>
<reference evidence="2" key="1">
    <citation type="journal article" date="2023" name="Nat. Plants">
        <title>Single-cell RNA sequencing provides a high-resolution roadmap for understanding the multicellular compartmentation of specialized metabolism.</title>
        <authorList>
            <person name="Sun S."/>
            <person name="Shen X."/>
            <person name="Li Y."/>
            <person name="Li Y."/>
            <person name="Wang S."/>
            <person name="Li R."/>
            <person name="Zhang H."/>
            <person name="Shen G."/>
            <person name="Guo B."/>
            <person name="Wei J."/>
            <person name="Xu J."/>
            <person name="St-Pierre B."/>
            <person name="Chen S."/>
            <person name="Sun C."/>
        </authorList>
    </citation>
    <scope>NUCLEOTIDE SEQUENCE [LARGE SCALE GENOMIC DNA]</scope>
</reference>
<evidence type="ECO:0000313" key="2">
    <source>
        <dbReference type="Proteomes" id="UP001060085"/>
    </source>
</evidence>
<proteinExistence type="predicted"/>
<accession>A0ACB9ZYK6</accession>
<organism evidence="1 2">
    <name type="scientific">Catharanthus roseus</name>
    <name type="common">Madagascar periwinkle</name>
    <name type="synonym">Vinca rosea</name>
    <dbReference type="NCBI Taxonomy" id="4058"/>
    <lineage>
        <taxon>Eukaryota</taxon>
        <taxon>Viridiplantae</taxon>
        <taxon>Streptophyta</taxon>
        <taxon>Embryophyta</taxon>
        <taxon>Tracheophyta</taxon>
        <taxon>Spermatophyta</taxon>
        <taxon>Magnoliopsida</taxon>
        <taxon>eudicotyledons</taxon>
        <taxon>Gunneridae</taxon>
        <taxon>Pentapetalae</taxon>
        <taxon>asterids</taxon>
        <taxon>lamiids</taxon>
        <taxon>Gentianales</taxon>
        <taxon>Apocynaceae</taxon>
        <taxon>Rauvolfioideae</taxon>
        <taxon>Vinceae</taxon>
        <taxon>Catharanthinae</taxon>
        <taxon>Catharanthus</taxon>
    </lineage>
</organism>
<sequence>MRLVPQSFSIRVRKLQSPQFRSYEHNLYDCYESKKLGARDSYNDISCKLVPRNDVRNGGNYVNMDESMGVKVESLLYFYCVREEEKFQFVLKSLSYELKVWWDCKCEHTRRMRDQPIKTWSLMKQSLRNKFGAENCERKRQGQEKRKIMQSSMGEKSTKANNLSQAQGVIDRKIIHHEKKNTCTFVKEEKSRKEKVESVVSAKENHASSFGEVNKMEYFKFIHFENLEALATNSKKFGVKRLVFDPRRLDLKLGPMTRAQRKKLKLQRDSDIISYKEDTLKSLIAREASQVVHNAFKCQGAIKGTTCGEKLAKSLQEATLPPMAVLPQQSLVGFCWHH</sequence>
<keyword evidence="2" id="KW-1185">Reference proteome</keyword>
<gene>
    <name evidence="1" type="ORF">M9H77_30606</name>
</gene>
<dbReference type="Proteomes" id="UP001060085">
    <property type="component" value="Linkage Group LG07"/>
</dbReference>
<evidence type="ECO:0000313" key="1">
    <source>
        <dbReference type="EMBL" id="KAI5653419.1"/>
    </source>
</evidence>
<name>A0ACB9ZYK6_CATRO</name>